<evidence type="ECO:0008006" key="4">
    <source>
        <dbReference type="Google" id="ProtNLM"/>
    </source>
</evidence>
<feature type="signal peptide" evidence="1">
    <location>
        <begin position="1"/>
        <end position="26"/>
    </location>
</feature>
<reference evidence="2" key="1">
    <citation type="submission" date="2020-10" db="EMBL/GenBank/DDBJ databases">
        <authorList>
            <person name="Gilroy R."/>
        </authorList>
    </citation>
    <scope>NUCLEOTIDE SEQUENCE</scope>
    <source>
        <strain evidence="2">ChiHecec3B27-6122</strain>
    </source>
</reference>
<evidence type="ECO:0000256" key="1">
    <source>
        <dbReference type="SAM" id="SignalP"/>
    </source>
</evidence>
<feature type="chain" id="PRO_5039237923" description="Lipoprotein" evidence="1">
    <location>
        <begin position="27"/>
        <end position="76"/>
    </location>
</feature>
<sequence length="76" mass="7935">MKKRAALLLCAAALMLTLCSCGPAPVAVDDGSAYDGPTGGGYDCDKGCGYTAPESGQSFSDYVKEQDPELYESLFN</sequence>
<evidence type="ECO:0000313" key="2">
    <source>
        <dbReference type="EMBL" id="HIS97886.1"/>
    </source>
</evidence>
<protein>
    <recommendedName>
        <fullName evidence="4">Lipoprotein</fullName>
    </recommendedName>
</protein>
<comment type="caution">
    <text evidence="2">The sequence shown here is derived from an EMBL/GenBank/DDBJ whole genome shotgun (WGS) entry which is preliminary data.</text>
</comment>
<dbReference type="AlphaFoldDB" id="A0A9D1K9E6"/>
<organism evidence="2 3">
    <name type="scientific">Candidatus Scatomorpha pullistercoris</name>
    <dbReference type="NCBI Taxonomy" id="2840929"/>
    <lineage>
        <taxon>Bacteria</taxon>
        <taxon>Bacillati</taxon>
        <taxon>Bacillota</taxon>
        <taxon>Clostridia</taxon>
        <taxon>Eubacteriales</taxon>
        <taxon>Candidatus Scatomorpha</taxon>
    </lineage>
</organism>
<dbReference type="EMBL" id="DVJS01000197">
    <property type="protein sequence ID" value="HIS97886.1"/>
    <property type="molecule type" value="Genomic_DNA"/>
</dbReference>
<proteinExistence type="predicted"/>
<gene>
    <name evidence="2" type="ORF">IAD42_07930</name>
</gene>
<name>A0A9D1K9E6_9FIRM</name>
<keyword evidence="1" id="KW-0732">Signal</keyword>
<evidence type="ECO:0000313" key="3">
    <source>
        <dbReference type="Proteomes" id="UP000886876"/>
    </source>
</evidence>
<dbReference type="PROSITE" id="PS51257">
    <property type="entry name" value="PROKAR_LIPOPROTEIN"/>
    <property type="match status" value="1"/>
</dbReference>
<accession>A0A9D1K9E6</accession>
<dbReference type="Proteomes" id="UP000886876">
    <property type="component" value="Unassembled WGS sequence"/>
</dbReference>
<reference evidence="2" key="2">
    <citation type="journal article" date="2021" name="PeerJ">
        <title>Extensive microbial diversity within the chicken gut microbiome revealed by metagenomics and culture.</title>
        <authorList>
            <person name="Gilroy R."/>
            <person name="Ravi A."/>
            <person name="Getino M."/>
            <person name="Pursley I."/>
            <person name="Horton D.L."/>
            <person name="Alikhan N.F."/>
            <person name="Baker D."/>
            <person name="Gharbi K."/>
            <person name="Hall N."/>
            <person name="Watson M."/>
            <person name="Adriaenssens E.M."/>
            <person name="Foster-Nyarko E."/>
            <person name="Jarju S."/>
            <person name="Secka A."/>
            <person name="Antonio M."/>
            <person name="Oren A."/>
            <person name="Chaudhuri R.R."/>
            <person name="La Ragione R."/>
            <person name="Hildebrand F."/>
            <person name="Pallen M.J."/>
        </authorList>
    </citation>
    <scope>NUCLEOTIDE SEQUENCE</scope>
    <source>
        <strain evidence="2">ChiHecec3B27-6122</strain>
    </source>
</reference>